<dbReference type="Proteomes" id="UP000596742">
    <property type="component" value="Unassembled WGS sequence"/>
</dbReference>
<keyword evidence="1" id="KW-0732">Signal</keyword>
<protein>
    <submittedName>
        <fullName evidence="2">Uncharacterized protein</fullName>
    </submittedName>
</protein>
<dbReference type="AlphaFoldDB" id="A0A8B6HBF4"/>
<name>A0A8B6HBF4_MYTGA</name>
<sequence>MTSIPHVVIWLIFCIELSVKAKNDPCLTTNQISEWKRSISYGDTNVICDSFLYEGWYKVTSGAGEMMPTECPKDGYRCGTADPYYLSREDIINPNETTFPTNGETVDRVACSADLHGNCCKERINIKIKDCDNLPCPAEESSENGFSPGCGTHPNVTVPTPLITTGLYYDTSHSQEHNRPYTYHTVQFQCHTNVETKYTYDVRWYIDDFEITEAARTNVDGDILSVATMLRQHHWEQLFKPNMMVQCSIQVREVIFTAPGPRSYSAKFFAGITVGQNNFRIKEGDNAVAVPISLTIPIGCSYPTDSPQ</sequence>
<feature type="signal peptide" evidence="1">
    <location>
        <begin position="1"/>
        <end position="21"/>
    </location>
</feature>
<dbReference type="OrthoDB" id="10043005at2759"/>
<feature type="chain" id="PRO_5032763681" evidence="1">
    <location>
        <begin position="22"/>
        <end position="308"/>
    </location>
</feature>
<evidence type="ECO:0000256" key="1">
    <source>
        <dbReference type="SAM" id="SignalP"/>
    </source>
</evidence>
<dbReference type="EMBL" id="UYJE01009781">
    <property type="protein sequence ID" value="VDI76667.1"/>
    <property type="molecule type" value="Genomic_DNA"/>
</dbReference>
<comment type="caution">
    <text evidence="2">The sequence shown here is derived from an EMBL/GenBank/DDBJ whole genome shotgun (WGS) entry which is preliminary data.</text>
</comment>
<gene>
    <name evidence="2" type="ORF">MGAL_10B048760</name>
</gene>
<accession>A0A8B6HBF4</accession>
<keyword evidence="3" id="KW-1185">Reference proteome</keyword>
<evidence type="ECO:0000313" key="3">
    <source>
        <dbReference type="Proteomes" id="UP000596742"/>
    </source>
</evidence>
<organism evidence="2 3">
    <name type="scientific">Mytilus galloprovincialis</name>
    <name type="common">Mediterranean mussel</name>
    <dbReference type="NCBI Taxonomy" id="29158"/>
    <lineage>
        <taxon>Eukaryota</taxon>
        <taxon>Metazoa</taxon>
        <taxon>Spiralia</taxon>
        <taxon>Lophotrochozoa</taxon>
        <taxon>Mollusca</taxon>
        <taxon>Bivalvia</taxon>
        <taxon>Autobranchia</taxon>
        <taxon>Pteriomorphia</taxon>
        <taxon>Mytilida</taxon>
        <taxon>Mytiloidea</taxon>
        <taxon>Mytilidae</taxon>
        <taxon>Mytilinae</taxon>
        <taxon>Mytilus</taxon>
    </lineage>
</organism>
<evidence type="ECO:0000313" key="2">
    <source>
        <dbReference type="EMBL" id="VDI76667.1"/>
    </source>
</evidence>
<reference evidence="2" key="1">
    <citation type="submission" date="2018-11" db="EMBL/GenBank/DDBJ databases">
        <authorList>
            <person name="Alioto T."/>
            <person name="Alioto T."/>
        </authorList>
    </citation>
    <scope>NUCLEOTIDE SEQUENCE</scope>
</reference>
<proteinExistence type="predicted"/>